<dbReference type="PANTHER" id="PTHR43707:SF1">
    <property type="entry name" value="HISTIDINE--TRNA LIGASE, MITOCHONDRIAL-RELATED"/>
    <property type="match status" value="1"/>
</dbReference>
<proteinExistence type="inferred from homology"/>
<dbReference type="Pfam" id="PF03129">
    <property type="entry name" value="HGTP_anticodon"/>
    <property type="match status" value="1"/>
</dbReference>
<comment type="catalytic activity">
    <reaction evidence="4 5">
        <text>tRNA(His) + L-histidine + ATP = L-histidyl-tRNA(His) + AMP + diphosphate + H(+)</text>
        <dbReference type="Rhea" id="RHEA:17313"/>
        <dbReference type="Rhea" id="RHEA-COMP:9665"/>
        <dbReference type="Rhea" id="RHEA-COMP:9689"/>
        <dbReference type="ChEBI" id="CHEBI:15378"/>
        <dbReference type="ChEBI" id="CHEBI:30616"/>
        <dbReference type="ChEBI" id="CHEBI:33019"/>
        <dbReference type="ChEBI" id="CHEBI:57595"/>
        <dbReference type="ChEBI" id="CHEBI:78442"/>
        <dbReference type="ChEBI" id="CHEBI:78527"/>
        <dbReference type="ChEBI" id="CHEBI:456215"/>
        <dbReference type="EC" id="6.1.1.21"/>
    </reaction>
</comment>
<comment type="subcellular location">
    <subcellularLocation>
        <location evidence="5">Cytoplasm</location>
    </subcellularLocation>
</comment>
<organism evidence="8 9">
    <name type="scientific">Candidatus Komeilibacteria bacterium CG_4_10_14_0_2_um_filter_37_10</name>
    <dbReference type="NCBI Taxonomy" id="1974470"/>
    <lineage>
        <taxon>Bacteria</taxon>
        <taxon>Candidatus Komeiliibacteriota</taxon>
    </lineage>
</organism>
<dbReference type="GO" id="GO:0005737">
    <property type="term" value="C:cytoplasm"/>
    <property type="evidence" value="ECO:0007669"/>
    <property type="project" value="UniProtKB-SubCell"/>
</dbReference>
<dbReference type="InterPro" id="IPR045864">
    <property type="entry name" value="aa-tRNA-synth_II/BPL/LPL"/>
</dbReference>
<evidence type="ECO:0000313" key="9">
    <source>
        <dbReference type="Proteomes" id="UP000230405"/>
    </source>
</evidence>
<keyword evidence="5 8" id="KW-0436">Ligase</keyword>
<dbReference type="Pfam" id="PF13393">
    <property type="entry name" value="tRNA-synt_His"/>
    <property type="match status" value="2"/>
</dbReference>
<dbReference type="InterPro" id="IPR006195">
    <property type="entry name" value="aa-tRNA-synth_II"/>
</dbReference>
<dbReference type="PANTHER" id="PTHR43707">
    <property type="entry name" value="HISTIDYL-TRNA SYNTHETASE"/>
    <property type="match status" value="1"/>
</dbReference>
<dbReference type="HAMAP" id="MF_00127">
    <property type="entry name" value="His_tRNA_synth"/>
    <property type="match status" value="1"/>
</dbReference>
<dbReference type="InterPro" id="IPR041715">
    <property type="entry name" value="HisRS-like_core"/>
</dbReference>
<feature type="binding site" evidence="6">
    <location>
        <begin position="94"/>
        <end position="96"/>
    </location>
    <ligand>
        <name>L-histidine</name>
        <dbReference type="ChEBI" id="CHEBI:57595"/>
    </ligand>
</feature>
<dbReference type="SUPFAM" id="SSF55681">
    <property type="entry name" value="Class II aaRS and biotin synthetases"/>
    <property type="match status" value="1"/>
</dbReference>
<evidence type="ECO:0000256" key="3">
    <source>
        <dbReference type="ARBA" id="ARBA00023146"/>
    </source>
</evidence>
<dbReference type="InterPro" id="IPR004516">
    <property type="entry name" value="HisRS/HisZ"/>
</dbReference>
<gene>
    <name evidence="5" type="primary">hisS</name>
    <name evidence="8" type="ORF">COX77_04345</name>
</gene>
<accession>A0A2M7VDG7</accession>
<evidence type="ECO:0000256" key="2">
    <source>
        <dbReference type="ARBA" id="ARBA00022741"/>
    </source>
</evidence>
<dbReference type="GO" id="GO:0004821">
    <property type="term" value="F:histidine-tRNA ligase activity"/>
    <property type="evidence" value="ECO:0007669"/>
    <property type="project" value="UniProtKB-UniRule"/>
</dbReference>
<dbReference type="SUPFAM" id="SSF52954">
    <property type="entry name" value="Class II aaRS ABD-related"/>
    <property type="match status" value="1"/>
</dbReference>
<feature type="binding site" evidence="6">
    <location>
        <position position="143"/>
    </location>
    <ligand>
        <name>L-histidine</name>
        <dbReference type="ChEBI" id="CHEBI:57595"/>
    </ligand>
</feature>
<reference evidence="9" key="1">
    <citation type="submission" date="2017-09" db="EMBL/GenBank/DDBJ databases">
        <title>Depth-based differentiation of microbial function through sediment-hosted aquifers and enrichment of novel symbionts in the deep terrestrial subsurface.</title>
        <authorList>
            <person name="Probst A.J."/>
            <person name="Ladd B."/>
            <person name="Jarett J.K."/>
            <person name="Geller-Mcgrath D.E."/>
            <person name="Sieber C.M.K."/>
            <person name="Emerson J.B."/>
            <person name="Anantharaman K."/>
            <person name="Thomas B.C."/>
            <person name="Malmstrom R."/>
            <person name="Stieglmeier M."/>
            <person name="Klingl A."/>
            <person name="Woyke T."/>
            <person name="Ryan C.M."/>
            <person name="Banfield J.F."/>
        </authorList>
    </citation>
    <scope>NUCLEOTIDE SEQUENCE [LARGE SCALE GENOMIC DNA]</scope>
</reference>
<feature type="binding site" evidence="6">
    <location>
        <begin position="273"/>
        <end position="274"/>
    </location>
    <ligand>
        <name>L-histidine</name>
        <dbReference type="ChEBI" id="CHEBI:57595"/>
    </ligand>
</feature>
<dbReference type="PROSITE" id="PS50862">
    <property type="entry name" value="AA_TRNA_LIGASE_II"/>
    <property type="match status" value="1"/>
</dbReference>
<evidence type="ECO:0000256" key="5">
    <source>
        <dbReference type="HAMAP-Rule" id="MF_00127"/>
    </source>
</evidence>
<dbReference type="InterPro" id="IPR036621">
    <property type="entry name" value="Anticodon-bd_dom_sf"/>
</dbReference>
<feature type="binding site" evidence="6">
    <location>
        <position position="139"/>
    </location>
    <ligand>
        <name>L-histidine</name>
        <dbReference type="ChEBI" id="CHEBI:57595"/>
    </ligand>
</feature>
<dbReference type="Proteomes" id="UP000230405">
    <property type="component" value="Unassembled WGS sequence"/>
</dbReference>
<name>A0A2M7VDG7_9BACT</name>
<dbReference type="InterPro" id="IPR015807">
    <property type="entry name" value="His-tRNA-ligase"/>
</dbReference>
<evidence type="ECO:0000313" key="8">
    <source>
        <dbReference type="EMBL" id="PIZ98472.1"/>
    </source>
</evidence>
<keyword evidence="5" id="KW-0963">Cytoplasm</keyword>
<dbReference type="InterPro" id="IPR004154">
    <property type="entry name" value="Anticodon-bd"/>
</dbReference>
<keyword evidence="2 5" id="KW-0547">Nucleotide-binding</keyword>
<dbReference type="CDD" id="cd00773">
    <property type="entry name" value="HisRS-like_core"/>
    <property type="match status" value="1"/>
</dbReference>
<evidence type="ECO:0000256" key="6">
    <source>
        <dbReference type="PIRSR" id="PIRSR001549-1"/>
    </source>
</evidence>
<feature type="binding site" evidence="6">
    <location>
        <position position="269"/>
    </location>
    <ligand>
        <name>L-histidine</name>
        <dbReference type="ChEBI" id="CHEBI:57595"/>
    </ligand>
</feature>
<evidence type="ECO:0000256" key="1">
    <source>
        <dbReference type="ARBA" id="ARBA00008226"/>
    </source>
</evidence>
<dbReference type="GO" id="GO:0006427">
    <property type="term" value="P:histidyl-tRNA aminoacylation"/>
    <property type="evidence" value="ECO:0007669"/>
    <property type="project" value="UniProtKB-UniRule"/>
</dbReference>
<dbReference type="Gene3D" id="3.40.50.800">
    <property type="entry name" value="Anticodon-binding domain"/>
    <property type="match status" value="1"/>
</dbReference>
<keyword evidence="5" id="KW-0067">ATP-binding</keyword>
<sequence>MNNPIVSPNPKEKKAVQLVKGMKDIMPDDQKYWTRLKQLMGQLARQYNYQRIDTPIVEYTKLFNRSIGNYTDIVEKEMYSFKDMGNEDLSLRPEFTAGVMRSYIEHGMINMPQPVKLFYFGPCFRYDRPQAGRQRQFNQIGFEAIGEQASVIDAQIINIGYKFLKFLNLPVIVDINSLGCPTCRAAFVTALLETLKGKKNQLCEDCKRRIVKNPLRVLDCKEEGCQKVCQDTPQQVDYLCDPCRLHFISTLEYLDDLEVRYNLNPKIVRGLDYYTRTSFEYNIESTEEAGRQVALGGGGRYDGLAEELGGRPTPAIGFALGAERIVRELKERDIKVAEKKTYDIFIAQLGQEARKKSLGLLEKMLEADIAVAESMAKDSLKGQLELANKLNVKYTLILGQKEMVDGTVLIRDMEGGIQEVVDFNKTIIEVKKRLRGRLEGS</sequence>
<evidence type="ECO:0000256" key="4">
    <source>
        <dbReference type="ARBA" id="ARBA00047639"/>
    </source>
</evidence>
<feature type="domain" description="Aminoacyl-transfer RNA synthetases class-II family profile" evidence="7">
    <location>
        <begin position="17"/>
        <end position="329"/>
    </location>
</feature>
<comment type="caution">
    <text evidence="8">The sequence shown here is derived from an EMBL/GenBank/DDBJ whole genome shotgun (WGS) entry which is preliminary data.</text>
</comment>
<dbReference type="PIRSF" id="PIRSF001549">
    <property type="entry name" value="His-tRNA_synth"/>
    <property type="match status" value="1"/>
</dbReference>
<evidence type="ECO:0000259" key="7">
    <source>
        <dbReference type="PROSITE" id="PS50862"/>
    </source>
</evidence>
<dbReference type="AlphaFoldDB" id="A0A2M7VDG7"/>
<dbReference type="GO" id="GO:0005524">
    <property type="term" value="F:ATP binding"/>
    <property type="evidence" value="ECO:0007669"/>
    <property type="project" value="UniProtKB-UniRule"/>
</dbReference>
<keyword evidence="5" id="KW-0648">Protein biosynthesis</keyword>
<dbReference type="NCBIfam" id="TIGR00442">
    <property type="entry name" value="hisS"/>
    <property type="match status" value="1"/>
</dbReference>
<dbReference type="EMBL" id="PFPO01000085">
    <property type="protein sequence ID" value="PIZ98472.1"/>
    <property type="molecule type" value="Genomic_DNA"/>
</dbReference>
<feature type="binding site" evidence="6">
    <location>
        <position position="125"/>
    </location>
    <ligand>
        <name>L-histidine</name>
        <dbReference type="ChEBI" id="CHEBI:57595"/>
    </ligand>
</feature>
<comment type="similarity">
    <text evidence="1 5">Belongs to the class-II aminoacyl-tRNA synthetase family.</text>
</comment>
<protein>
    <recommendedName>
        <fullName evidence="5">Histidine--tRNA ligase</fullName>
        <ecNumber evidence="5">6.1.1.21</ecNumber>
    </recommendedName>
    <alternativeName>
        <fullName evidence="5">Histidyl-tRNA synthetase</fullName>
        <shortName evidence="5">HisRS</shortName>
    </alternativeName>
</protein>
<dbReference type="EC" id="6.1.1.21" evidence="5"/>
<keyword evidence="3 5" id="KW-0030">Aminoacyl-tRNA synthetase</keyword>
<dbReference type="Gene3D" id="3.30.930.10">
    <property type="entry name" value="Bira Bifunctional Protein, Domain 2"/>
    <property type="match status" value="1"/>
</dbReference>
<comment type="subunit">
    <text evidence="5">Homodimer.</text>
</comment>